<accession>A0ABT1NV62</accession>
<feature type="transmembrane region" description="Helical" evidence="2">
    <location>
        <begin position="32"/>
        <end position="52"/>
    </location>
</feature>
<feature type="transmembrane region" description="Helical" evidence="2">
    <location>
        <begin position="499"/>
        <end position="525"/>
    </location>
</feature>
<dbReference type="Gene3D" id="1.20.120.20">
    <property type="entry name" value="Apolipoprotein"/>
    <property type="match status" value="1"/>
</dbReference>
<evidence type="ECO:0000313" key="4">
    <source>
        <dbReference type="EMBL" id="MCQ1951622.1"/>
    </source>
</evidence>
<feature type="transmembrane region" description="Helical" evidence="2">
    <location>
        <begin position="408"/>
        <end position="428"/>
    </location>
</feature>
<keyword evidence="2" id="KW-0472">Membrane</keyword>
<dbReference type="PANTHER" id="PTHR37813">
    <property type="entry name" value="FELS-2 PROPHAGE PROTEIN"/>
    <property type="match status" value="1"/>
</dbReference>
<dbReference type="RefSeq" id="WP_255866630.1">
    <property type="nucleotide sequence ID" value="NZ_CP104263.1"/>
</dbReference>
<dbReference type="EMBL" id="JANFLP010000020">
    <property type="protein sequence ID" value="MCQ1951622.1"/>
    <property type="molecule type" value="Genomic_DNA"/>
</dbReference>
<keyword evidence="5" id="KW-1185">Reference proteome</keyword>
<feature type="transmembrane region" description="Helical" evidence="2">
    <location>
        <begin position="577"/>
        <end position="600"/>
    </location>
</feature>
<dbReference type="Pfam" id="PF10145">
    <property type="entry name" value="PhageMin_Tail"/>
    <property type="match status" value="1"/>
</dbReference>
<keyword evidence="1" id="KW-1188">Viral release from host cell</keyword>
<dbReference type="PROSITE" id="PS50206">
    <property type="entry name" value="RHODANESE_3"/>
    <property type="match status" value="1"/>
</dbReference>
<feature type="domain" description="Rhodanese" evidence="3">
    <location>
        <begin position="845"/>
        <end position="867"/>
    </location>
</feature>
<reference evidence="4 5" key="1">
    <citation type="submission" date="2022-07" db="EMBL/GenBank/DDBJ databases">
        <title>Novel species in genus Arthrobacter.</title>
        <authorList>
            <person name="Liu Y."/>
        </authorList>
    </citation>
    <scope>NUCLEOTIDE SEQUENCE [LARGE SCALE GENOMIC DNA]</scope>
    <source>
        <strain evidence="5">zg-Y859</strain>
    </source>
</reference>
<feature type="transmembrane region" description="Helical" evidence="2">
    <location>
        <begin position="636"/>
        <end position="655"/>
    </location>
</feature>
<proteinExistence type="predicted"/>
<feature type="transmembrane region" description="Helical" evidence="2">
    <location>
        <begin position="606"/>
        <end position="624"/>
    </location>
</feature>
<feature type="transmembrane region" description="Helical" evidence="2">
    <location>
        <begin position="727"/>
        <end position="747"/>
    </location>
</feature>
<sequence>MALNIGQLFGTLGLDATSFDRELVGAQDNLKAFGVAGAAVAAAAAVAIGAALSKGIADAIDMEAGNDRVQAQLGLTEEQAAVSGKAAGSVFSQNFGESMEEVQVGVSAVMSSIKGMRDASQADVEDMTKRMLTLADVFEIDVSRAAQVAGQMITSGFATDGVHAADLLTNALQKVPAAVREDILDAVDEYGPFMAQLGIAAETGMGLLVNASDKGMYGIDKLGDALKEFTIRSTDMSTASGAAYEALGMDQQEMSNKLLAGGVDAQTAFGDIIHGLQEIEDPSARAAAAIALFGTPLEDLGVNEIPEFLGQIDPMGDAFDSVAGASDKAMADVASNAKAGFEGFKRQAQTALIDFVNVNIMPTLSTFAGFLNNTVGPAVTQLGAWVTANALPALQAFGNWFSQNQGTIGIIATVIGALLIPVFIRLAVQAALTAAAHVTAWALMSAGAVKAGALYVAQSYRMIGSFVATAASMAVTAAGVVAGWVLMGAQALIQGARMAAGWILAMGPIGWIITAVVALVALVIANWDKVSAFTSAAWSKITGVLSGFWNNTVGMFKDFWGHITGAVSAAWDKVQSIIGVAWTIISTIFTTYISVVTTIFKAGWEIIQTVVATVLAVIIAIFTGKFGEIGGLVSSGWNKIVGFFGGAMTAIWGLVQGMWAQLVNITRSIWEPIVGFFTGLWDGVKAIFTAVWDFIVGYYMTVWGLLTGQSTGAADQVRQIIANAFEAVKSFIMDIWNGIIGFLAGAWENIKSTTVNVFNAIVDFVASIPGRILSGLAAIGGFAIQMGQWVLSMKDAAVDKFLGLVGWVKELPGKILDALGNMGSLLKNAGVQIITGFLDGLKQKYEDVKNFVGGIGDWIADHKGPKAYDLALLVPAGGWIMTGLQEGLRSQMGALKGTLGDVSSMIETGIQPELAVTGSYAGTGGWADQRDYGFSNTPAPVHTRTSTAYISIPDSTTPRATAVKVARVLEGAV</sequence>
<protein>
    <recommendedName>
        <fullName evidence="3">Rhodanese domain-containing protein</fullName>
    </recommendedName>
</protein>
<name>A0ABT1NV62_9MICC</name>
<evidence type="ECO:0000256" key="1">
    <source>
        <dbReference type="ARBA" id="ARBA00022612"/>
    </source>
</evidence>
<dbReference type="Proteomes" id="UP001206924">
    <property type="component" value="Unassembled WGS sequence"/>
</dbReference>
<gene>
    <name evidence="4" type="ORF">NNX28_17020</name>
</gene>
<dbReference type="InterPro" id="IPR010090">
    <property type="entry name" value="Phage_tape_meas"/>
</dbReference>
<dbReference type="PANTHER" id="PTHR37813:SF1">
    <property type="entry name" value="FELS-2 PROPHAGE PROTEIN"/>
    <property type="match status" value="1"/>
</dbReference>
<organism evidence="4 5">
    <name type="scientific">Arthrobacter jinronghuae</name>
    <dbReference type="NCBI Taxonomy" id="2964609"/>
    <lineage>
        <taxon>Bacteria</taxon>
        <taxon>Bacillati</taxon>
        <taxon>Actinomycetota</taxon>
        <taxon>Actinomycetes</taxon>
        <taxon>Micrococcales</taxon>
        <taxon>Micrococcaceae</taxon>
        <taxon>Arthrobacter</taxon>
    </lineage>
</organism>
<dbReference type="InterPro" id="IPR001763">
    <property type="entry name" value="Rhodanese-like_dom"/>
</dbReference>
<feature type="transmembrane region" description="Helical" evidence="2">
    <location>
        <begin position="686"/>
        <end position="706"/>
    </location>
</feature>
<feature type="transmembrane region" description="Helical" evidence="2">
    <location>
        <begin position="759"/>
        <end position="784"/>
    </location>
</feature>
<evidence type="ECO:0000313" key="5">
    <source>
        <dbReference type="Proteomes" id="UP001206924"/>
    </source>
</evidence>
<feature type="transmembrane region" description="Helical" evidence="2">
    <location>
        <begin position="463"/>
        <end position="487"/>
    </location>
</feature>
<keyword evidence="2" id="KW-0812">Transmembrane</keyword>
<feature type="transmembrane region" description="Helical" evidence="2">
    <location>
        <begin position="434"/>
        <end position="456"/>
    </location>
</feature>
<evidence type="ECO:0000259" key="3">
    <source>
        <dbReference type="PROSITE" id="PS50206"/>
    </source>
</evidence>
<comment type="caution">
    <text evidence="4">The sequence shown here is derived from an EMBL/GenBank/DDBJ whole genome shotgun (WGS) entry which is preliminary data.</text>
</comment>
<evidence type="ECO:0000256" key="2">
    <source>
        <dbReference type="SAM" id="Phobius"/>
    </source>
</evidence>
<keyword evidence="2" id="KW-1133">Transmembrane helix</keyword>